<dbReference type="EMBL" id="CM042014">
    <property type="protein sequence ID" value="KAI3723842.1"/>
    <property type="molecule type" value="Genomic_DNA"/>
</dbReference>
<reference evidence="2" key="1">
    <citation type="journal article" date="2022" name="Mol. Ecol. Resour.">
        <title>The genomes of chicory, endive, great burdock and yacon provide insights into Asteraceae palaeo-polyploidization history and plant inulin production.</title>
        <authorList>
            <person name="Fan W."/>
            <person name="Wang S."/>
            <person name="Wang H."/>
            <person name="Wang A."/>
            <person name="Jiang F."/>
            <person name="Liu H."/>
            <person name="Zhao H."/>
            <person name="Xu D."/>
            <person name="Zhang Y."/>
        </authorList>
    </citation>
    <scope>NUCLEOTIDE SEQUENCE [LARGE SCALE GENOMIC DNA]</scope>
    <source>
        <strain evidence="2">cv. Punajuju</strain>
    </source>
</reference>
<accession>A0ACB9BP78</accession>
<reference evidence="1 2" key="2">
    <citation type="journal article" date="2022" name="Mol. Ecol. Resour.">
        <title>The genomes of chicory, endive, great burdock and yacon provide insights into Asteraceae paleo-polyploidization history and plant inulin production.</title>
        <authorList>
            <person name="Fan W."/>
            <person name="Wang S."/>
            <person name="Wang H."/>
            <person name="Wang A."/>
            <person name="Jiang F."/>
            <person name="Liu H."/>
            <person name="Zhao H."/>
            <person name="Xu D."/>
            <person name="Zhang Y."/>
        </authorList>
    </citation>
    <scope>NUCLEOTIDE SEQUENCE [LARGE SCALE GENOMIC DNA]</scope>
    <source>
        <strain evidence="2">cv. Punajuju</strain>
        <tissue evidence="1">Leaves</tissue>
    </source>
</reference>
<proteinExistence type="predicted"/>
<keyword evidence="2" id="KW-1185">Reference proteome</keyword>
<protein>
    <submittedName>
        <fullName evidence="1">Uncharacterized protein</fullName>
    </submittedName>
</protein>
<evidence type="ECO:0000313" key="2">
    <source>
        <dbReference type="Proteomes" id="UP001055811"/>
    </source>
</evidence>
<dbReference type="Proteomes" id="UP001055811">
    <property type="component" value="Linkage Group LG06"/>
</dbReference>
<organism evidence="1 2">
    <name type="scientific">Cichorium intybus</name>
    <name type="common">Chicory</name>
    <dbReference type="NCBI Taxonomy" id="13427"/>
    <lineage>
        <taxon>Eukaryota</taxon>
        <taxon>Viridiplantae</taxon>
        <taxon>Streptophyta</taxon>
        <taxon>Embryophyta</taxon>
        <taxon>Tracheophyta</taxon>
        <taxon>Spermatophyta</taxon>
        <taxon>Magnoliopsida</taxon>
        <taxon>eudicotyledons</taxon>
        <taxon>Gunneridae</taxon>
        <taxon>Pentapetalae</taxon>
        <taxon>asterids</taxon>
        <taxon>campanulids</taxon>
        <taxon>Asterales</taxon>
        <taxon>Asteraceae</taxon>
        <taxon>Cichorioideae</taxon>
        <taxon>Cichorieae</taxon>
        <taxon>Cichoriinae</taxon>
        <taxon>Cichorium</taxon>
    </lineage>
</organism>
<gene>
    <name evidence="1" type="ORF">L2E82_35603</name>
</gene>
<name>A0ACB9BP78_CICIN</name>
<sequence>MMRRGHRPVHSGGYGLGPTYKVNGVGENKNDGTCASPPDPPSSAFTLSMFIFFCLQQHRHSHQLSQKCSDFIAALELASLNLTTDSKIVLLGAIESQRHPLTVVVVPRRFKSSSFKSEYIFFVI</sequence>
<evidence type="ECO:0000313" key="1">
    <source>
        <dbReference type="EMBL" id="KAI3723842.1"/>
    </source>
</evidence>
<comment type="caution">
    <text evidence="1">The sequence shown here is derived from an EMBL/GenBank/DDBJ whole genome shotgun (WGS) entry which is preliminary data.</text>
</comment>